<comment type="function">
    <text evidence="13 17">Initiates complex N-linked carbohydrate formation. Essential for the conversion of high-mannose to hybrid and complex N-glycans.</text>
</comment>
<keyword evidence="7 17" id="KW-0479">Metal-binding</keyword>
<evidence type="ECO:0000256" key="13">
    <source>
        <dbReference type="ARBA" id="ARBA00037706"/>
    </source>
</evidence>
<feature type="transmembrane region" description="Helical" evidence="17">
    <location>
        <begin position="38"/>
        <end position="59"/>
    </location>
</feature>
<proteinExistence type="inferred from homology"/>
<dbReference type="GeneID" id="100210187"/>
<keyword evidence="9 17" id="KW-1133">Transmembrane helix</keyword>
<dbReference type="EC" id="2.4.1.101" evidence="14 17"/>
<evidence type="ECO:0000256" key="14">
    <source>
        <dbReference type="ARBA" id="ARBA00038949"/>
    </source>
</evidence>
<evidence type="ECO:0000256" key="4">
    <source>
        <dbReference type="ARBA" id="ARBA00022676"/>
    </source>
</evidence>
<comment type="similarity">
    <text evidence="3 17">Belongs to the glycosyltransferase 13 family.</text>
</comment>
<name>A0ABM4C230_HYDVU</name>
<comment type="pathway">
    <text evidence="2 17">Protein modification; protein glycosylation.</text>
</comment>
<dbReference type="Gene3D" id="3.10.180.20">
    <property type="entry name" value="N-Acetylglucosaminyltransferase I, Domain 2"/>
    <property type="match status" value="1"/>
</dbReference>
<dbReference type="InterPro" id="IPR029044">
    <property type="entry name" value="Nucleotide-diphossugar_trans"/>
</dbReference>
<comment type="cofactor">
    <cofactor evidence="17">
        <name>Mn(2+)</name>
        <dbReference type="ChEBI" id="CHEBI:29035"/>
    </cofactor>
    <text evidence="17">The cofactor is mostly bound to the substrate.</text>
</comment>
<evidence type="ECO:0000256" key="8">
    <source>
        <dbReference type="ARBA" id="ARBA00022968"/>
    </source>
</evidence>
<evidence type="ECO:0000256" key="1">
    <source>
        <dbReference type="ARBA" id="ARBA00004323"/>
    </source>
</evidence>
<keyword evidence="5" id="KW-0808">Transferase</keyword>
<protein>
    <recommendedName>
        <fullName evidence="14 17">Alpha-1,3-mannosyl-glycoprotein 2-beta-N-acetylglucosaminyltransferase</fullName>
        <shortName evidence="17">GNT-I</shortName>
        <shortName evidence="17">GlcNAc-T I</shortName>
        <ecNumber evidence="14 17">2.4.1.101</ecNumber>
    </recommendedName>
    <alternativeName>
        <fullName evidence="15 17">N-glycosyl-oligosaccharide-glycoprotein N-acetylglucosaminyltransferase I</fullName>
    </alternativeName>
</protein>
<sequence length="498" mass="58011">MHFNEIYIHFLAPLNSMRIMKKLVTNAVSCRCKKSTKFIVIFIGGFFLIANFISIKYLIRDDLKNYASVKSNEMTLNKMTNEYILENEKEIMTKESLLENGKKITKESFLENENNKIEDFHEIIITRPIEIESKMSRDKNFNSESFISDNSETAPPLNNSMVLLVIACNRPSVGRCLDNIFKYKPVNVNIPVIVSQDCGDEPTSKVISSYGNKLIHIKQPDLGEIHNVPSNMKMYQGYYKISRHYKWALNQVFEHHGADSAIIVEDDIDIAPDFFEYFLATRPLMELDPSIYCISAWNDNGKVDSVDPLAIDLLYRTDFFPGLGWLITKKIWEEMKPKWPLGFWDDWLRAPSQRKDRVCIRPEISRTKTFGRIGVSQGQFFDQYLQYIKLNENPFPFRDYDLSYLLKGNYDNEFLRKVQNSPQKSIHEILSIIDRQEYARVSYNSIDEFIFIAKQLGIMSDLKAGVPRMAYKGIVSVFKNNKRIFVSPSFDWNGYKEE</sequence>
<keyword evidence="12 17" id="KW-0464">Manganese</keyword>
<comment type="catalytic activity">
    <reaction evidence="16 17">
        <text>N(4)-(alpha-D-Man-(1-&gt;3)-[alpha-D-Man-(1-&gt;3)-[alpha-D-Man-(1-&gt;6)]-alpha-D-Man-(1-&gt;6)]-beta-D-Man-(1-&gt;4)-beta-D-GlcNAc-(1-&gt;4)-beta-D-GlcNAc)-L-asparaginyl-[protein] (N-glucan mannose isomer 5A1,2) + UDP-N-acetyl-alpha-D-glucosamine = N(4)-{beta-D-GlcNAc-(1-&gt;2)-alpha-D-Man-(1-&gt;3)-[alpha-D-Man-(1-&gt;3)-[alpha-D-Man-(1-&gt;6)]-alpha-D-Man-(1-&gt;6)]-beta-D-Man-(1-&gt;4)-beta-D-GlcNAc-(1-&gt;4)-beta-D-GlcNAc}-L-asparaginyl-[protein] + UDP + H(+)</text>
        <dbReference type="Rhea" id="RHEA:11456"/>
        <dbReference type="Rhea" id="RHEA-COMP:14367"/>
        <dbReference type="Rhea" id="RHEA-COMP:14368"/>
        <dbReference type="ChEBI" id="CHEBI:15378"/>
        <dbReference type="ChEBI" id="CHEBI:57705"/>
        <dbReference type="ChEBI" id="CHEBI:58223"/>
        <dbReference type="ChEBI" id="CHEBI:59087"/>
        <dbReference type="ChEBI" id="CHEBI:60625"/>
        <dbReference type="EC" id="2.4.1.101"/>
    </reaction>
</comment>
<dbReference type="Gene3D" id="3.90.550.10">
    <property type="entry name" value="Spore Coat Polysaccharide Biosynthesis Protein SpsA, Chain A"/>
    <property type="match status" value="1"/>
</dbReference>
<evidence type="ECO:0000256" key="9">
    <source>
        <dbReference type="ARBA" id="ARBA00022989"/>
    </source>
</evidence>
<keyword evidence="6 17" id="KW-0812">Transmembrane</keyword>
<dbReference type="PANTHER" id="PTHR10468:SF0">
    <property type="entry name" value="ALPHA-1,3-MANNOSYL-GLYCOPROTEIN 2-BETA-N-ACETYLGLUCOSAMINYLTRANSFERASE"/>
    <property type="match status" value="1"/>
</dbReference>
<evidence type="ECO:0000256" key="2">
    <source>
        <dbReference type="ARBA" id="ARBA00004922"/>
    </source>
</evidence>
<keyword evidence="11 17" id="KW-0472">Membrane</keyword>
<evidence type="ECO:0000256" key="15">
    <source>
        <dbReference type="ARBA" id="ARBA00041712"/>
    </source>
</evidence>
<evidence type="ECO:0000256" key="3">
    <source>
        <dbReference type="ARBA" id="ARBA00006492"/>
    </source>
</evidence>
<evidence type="ECO:0000256" key="11">
    <source>
        <dbReference type="ARBA" id="ARBA00023136"/>
    </source>
</evidence>
<organism evidence="18 19">
    <name type="scientific">Hydra vulgaris</name>
    <name type="common">Hydra</name>
    <name type="synonym">Hydra attenuata</name>
    <dbReference type="NCBI Taxonomy" id="6087"/>
    <lineage>
        <taxon>Eukaryota</taxon>
        <taxon>Metazoa</taxon>
        <taxon>Cnidaria</taxon>
        <taxon>Hydrozoa</taxon>
        <taxon>Hydroidolina</taxon>
        <taxon>Anthoathecata</taxon>
        <taxon>Aplanulata</taxon>
        <taxon>Hydridae</taxon>
        <taxon>Hydra</taxon>
    </lineage>
</organism>
<accession>A0ABM4C230</accession>
<keyword evidence="4 17" id="KW-0328">Glycosyltransferase</keyword>
<keyword evidence="10 17" id="KW-0333">Golgi apparatus</keyword>
<dbReference type="SUPFAM" id="SSF53448">
    <property type="entry name" value="Nucleotide-diphospho-sugar transferases"/>
    <property type="match status" value="1"/>
</dbReference>
<keyword evidence="8 17" id="KW-0735">Signal-anchor</keyword>
<reference evidence="19" key="1">
    <citation type="submission" date="2025-08" db="UniProtKB">
        <authorList>
            <consortium name="RefSeq"/>
        </authorList>
    </citation>
    <scope>IDENTIFICATION</scope>
</reference>
<dbReference type="Proteomes" id="UP001652625">
    <property type="component" value="Chromosome 06"/>
</dbReference>
<evidence type="ECO:0000313" key="18">
    <source>
        <dbReference type="Proteomes" id="UP001652625"/>
    </source>
</evidence>
<evidence type="ECO:0000256" key="17">
    <source>
        <dbReference type="RuleBase" id="RU368119"/>
    </source>
</evidence>
<comment type="subcellular location">
    <subcellularLocation>
        <location evidence="1 17">Golgi apparatus membrane</location>
        <topology evidence="1 17">Single-pass type II membrane protein</topology>
    </subcellularLocation>
</comment>
<dbReference type="RefSeq" id="XP_065655582.1">
    <property type="nucleotide sequence ID" value="XM_065799510.1"/>
</dbReference>
<evidence type="ECO:0000256" key="16">
    <source>
        <dbReference type="ARBA" id="ARBA00049421"/>
    </source>
</evidence>
<dbReference type="PANTHER" id="PTHR10468">
    <property type="entry name" value="PROTEIN O-LINKED-MANNOSE BETA-1,2-N-ACETYLGLUCOSAMINYLTRANSFERASE 1/ALPHA-1,3-MANNOSYL-GLYCOPROTEIN 2-BETA-N-ACETYLGLUCOSAMINYLTRANSFERASE"/>
    <property type="match status" value="1"/>
</dbReference>
<gene>
    <name evidence="19" type="primary">LOC100210187</name>
</gene>
<keyword evidence="18" id="KW-1185">Reference proteome</keyword>
<evidence type="ECO:0000313" key="19">
    <source>
        <dbReference type="RefSeq" id="XP_065655582.1"/>
    </source>
</evidence>
<dbReference type="InterPro" id="IPR004139">
    <property type="entry name" value="Glyco_trans_13"/>
</dbReference>
<dbReference type="InterPro" id="IPR052261">
    <property type="entry name" value="Glycosyltransferase_13"/>
</dbReference>
<evidence type="ECO:0000256" key="7">
    <source>
        <dbReference type="ARBA" id="ARBA00022723"/>
    </source>
</evidence>
<evidence type="ECO:0000256" key="6">
    <source>
        <dbReference type="ARBA" id="ARBA00022692"/>
    </source>
</evidence>
<evidence type="ECO:0000256" key="5">
    <source>
        <dbReference type="ARBA" id="ARBA00022679"/>
    </source>
</evidence>
<evidence type="ECO:0000256" key="12">
    <source>
        <dbReference type="ARBA" id="ARBA00023211"/>
    </source>
</evidence>
<evidence type="ECO:0000256" key="10">
    <source>
        <dbReference type="ARBA" id="ARBA00023034"/>
    </source>
</evidence>
<dbReference type="Pfam" id="PF03071">
    <property type="entry name" value="GNT-I"/>
    <property type="match status" value="1"/>
</dbReference>